<evidence type="ECO:0000313" key="2">
    <source>
        <dbReference type="EMBL" id="KAJ8767997.1"/>
    </source>
</evidence>
<feature type="domain" description="MIF4G" evidence="1">
    <location>
        <begin position="71"/>
        <end position="133"/>
    </location>
</feature>
<dbReference type="Gene3D" id="1.25.40.180">
    <property type="match status" value="1"/>
</dbReference>
<dbReference type="SUPFAM" id="SSF48371">
    <property type="entry name" value="ARM repeat"/>
    <property type="match status" value="1"/>
</dbReference>
<dbReference type="InterPro" id="IPR003890">
    <property type="entry name" value="MIF4G-like_typ-3"/>
</dbReference>
<name>A0AAV8TM63_9ROSI</name>
<dbReference type="Proteomes" id="UP001159364">
    <property type="component" value="Linkage Group LG04"/>
</dbReference>
<dbReference type="PANTHER" id="PTHR23253:SF53">
    <property type="entry name" value="EUKARYOTIC TRANSLATION INITIATION FACTOR ISOFORM 4G-1"/>
    <property type="match status" value="1"/>
</dbReference>
<dbReference type="PANTHER" id="PTHR23253">
    <property type="entry name" value="EUKARYOTIC TRANSLATION INITIATION FACTOR 4 GAMMA"/>
    <property type="match status" value="1"/>
</dbReference>
<dbReference type="GO" id="GO:0003743">
    <property type="term" value="F:translation initiation factor activity"/>
    <property type="evidence" value="ECO:0007669"/>
    <property type="project" value="TreeGrafter"/>
</dbReference>
<dbReference type="InterPro" id="IPR016024">
    <property type="entry name" value="ARM-type_fold"/>
</dbReference>
<dbReference type="Pfam" id="PF02854">
    <property type="entry name" value="MIF4G"/>
    <property type="match status" value="1"/>
</dbReference>
<dbReference type="EMBL" id="JAIWQS010000004">
    <property type="protein sequence ID" value="KAJ8767997.1"/>
    <property type="molecule type" value="Genomic_DNA"/>
</dbReference>
<accession>A0AAV8TM63</accession>
<evidence type="ECO:0000259" key="1">
    <source>
        <dbReference type="Pfam" id="PF02854"/>
    </source>
</evidence>
<evidence type="ECO:0000313" key="3">
    <source>
        <dbReference type="Proteomes" id="UP001159364"/>
    </source>
</evidence>
<dbReference type="GO" id="GO:0003729">
    <property type="term" value="F:mRNA binding"/>
    <property type="evidence" value="ECO:0007669"/>
    <property type="project" value="TreeGrafter"/>
</dbReference>
<dbReference type="GO" id="GO:0016281">
    <property type="term" value="C:eukaryotic translation initiation factor 4F complex"/>
    <property type="evidence" value="ECO:0007669"/>
    <property type="project" value="TreeGrafter"/>
</dbReference>
<organism evidence="2 3">
    <name type="scientific">Erythroxylum novogranatense</name>
    <dbReference type="NCBI Taxonomy" id="1862640"/>
    <lineage>
        <taxon>Eukaryota</taxon>
        <taxon>Viridiplantae</taxon>
        <taxon>Streptophyta</taxon>
        <taxon>Embryophyta</taxon>
        <taxon>Tracheophyta</taxon>
        <taxon>Spermatophyta</taxon>
        <taxon>Magnoliopsida</taxon>
        <taxon>eudicotyledons</taxon>
        <taxon>Gunneridae</taxon>
        <taxon>Pentapetalae</taxon>
        <taxon>rosids</taxon>
        <taxon>fabids</taxon>
        <taxon>Malpighiales</taxon>
        <taxon>Erythroxylaceae</taxon>
        <taxon>Erythroxylum</taxon>
    </lineage>
</organism>
<dbReference type="AlphaFoldDB" id="A0AAV8TM63"/>
<gene>
    <name evidence="2" type="ORF">K2173_020937</name>
</gene>
<keyword evidence="3" id="KW-1185">Reference proteome</keyword>
<sequence>MALNVCFLTVVEEADSSTHAQSHPLPLITLLFRRLLLPLAISLFCALMEGPTPSLVKAEVPWSARRRNRVLKTVKEILNNLTPEKFDLLKGQLIDSGITSADILKDVVSLIFDKAVMEPTFCPMYAQLCAELN</sequence>
<reference evidence="2 3" key="1">
    <citation type="submission" date="2021-09" db="EMBL/GenBank/DDBJ databases">
        <title>Genomic insights and catalytic innovation underlie evolution of tropane alkaloids biosynthesis.</title>
        <authorList>
            <person name="Wang Y.-J."/>
            <person name="Tian T."/>
            <person name="Huang J.-P."/>
            <person name="Huang S.-X."/>
        </authorList>
    </citation>
    <scope>NUCLEOTIDE SEQUENCE [LARGE SCALE GENOMIC DNA]</scope>
    <source>
        <strain evidence="2">KIB-2018</strain>
        <tissue evidence="2">Leaf</tissue>
    </source>
</reference>
<protein>
    <recommendedName>
        <fullName evidence="1">MIF4G domain-containing protein</fullName>
    </recommendedName>
</protein>
<comment type="caution">
    <text evidence="2">The sequence shown here is derived from an EMBL/GenBank/DDBJ whole genome shotgun (WGS) entry which is preliminary data.</text>
</comment>
<proteinExistence type="predicted"/>